<proteinExistence type="predicted"/>
<evidence type="ECO:0000313" key="2">
    <source>
        <dbReference type="EMBL" id="MDT0606878.1"/>
    </source>
</evidence>
<protein>
    <recommendedName>
        <fullName evidence="4">Secreted protein</fullName>
    </recommendedName>
</protein>
<evidence type="ECO:0008006" key="4">
    <source>
        <dbReference type="Google" id="ProtNLM"/>
    </source>
</evidence>
<dbReference type="RefSeq" id="WP_311350421.1">
    <property type="nucleotide sequence ID" value="NZ_JAVRHR010000001.1"/>
</dbReference>
<evidence type="ECO:0000313" key="3">
    <source>
        <dbReference type="Proteomes" id="UP001255246"/>
    </source>
</evidence>
<dbReference type="EMBL" id="JAVRHR010000001">
    <property type="protein sequence ID" value="MDT0606878.1"/>
    <property type="molecule type" value="Genomic_DNA"/>
</dbReference>
<reference evidence="2 3" key="1">
    <citation type="submission" date="2023-09" db="EMBL/GenBank/DDBJ databases">
        <authorList>
            <person name="Rey-Velasco X."/>
        </authorList>
    </citation>
    <scope>NUCLEOTIDE SEQUENCE [LARGE SCALE GENOMIC DNA]</scope>
    <source>
        <strain evidence="2 3">F388</strain>
    </source>
</reference>
<comment type="caution">
    <text evidence="2">The sequence shown here is derived from an EMBL/GenBank/DDBJ whole genome shotgun (WGS) entry which is preliminary data.</text>
</comment>
<keyword evidence="3" id="KW-1185">Reference proteome</keyword>
<feature type="compositionally biased region" description="Basic and acidic residues" evidence="1">
    <location>
        <begin position="40"/>
        <end position="63"/>
    </location>
</feature>
<evidence type="ECO:0000256" key="1">
    <source>
        <dbReference type="SAM" id="MobiDB-lite"/>
    </source>
</evidence>
<feature type="region of interest" description="Disordered" evidence="1">
    <location>
        <begin position="39"/>
        <end position="63"/>
    </location>
</feature>
<accession>A0ABU3A9M0</accession>
<dbReference type="Proteomes" id="UP001255246">
    <property type="component" value="Unassembled WGS sequence"/>
</dbReference>
<sequence>MKSYKIKSLIYLSCFILAAVFYNNYEQKAFQEQILSSEVSETKFEDSPEIKKEQSKEELTQNQ</sequence>
<organism evidence="2 3">
    <name type="scientific">Croceitalea rosinachiae</name>
    <dbReference type="NCBI Taxonomy" id="3075596"/>
    <lineage>
        <taxon>Bacteria</taxon>
        <taxon>Pseudomonadati</taxon>
        <taxon>Bacteroidota</taxon>
        <taxon>Flavobacteriia</taxon>
        <taxon>Flavobacteriales</taxon>
        <taxon>Flavobacteriaceae</taxon>
        <taxon>Croceitalea</taxon>
    </lineage>
</organism>
<gene>
    <name evidence="2" type="ORF">RM706_07545</name>
</gene>
<name>A0ABU3A9M0_9FLAO</name>